<evidence type="ECO:0000313" key="7">
    <source>
        <dbReference type="EMBL" id="GGG05265.1"/>
    </source>
</evidence>
<dbReference type="Pfam" id="PF23562">
    <property type="entry name" value="AMP-binding_C_3"/>
    <property type="match status" value="1"/>
</dbReference>
<dbReference type="PANTHER" id="PTHR43272">
    <property type="entry name" value="LONG-CHAIN-FATTY-ACID--COA LIGASE"/>
    <property type="match status" value="1"/>
</dbReference>
<comment type="caution">
    <text evidence="7">The sequence shown here is derived from an EMBL/GenBank/DDBJ whole genome shotgun (WGS) entry which is preliminary data.</text>
</comment>
<dbReference type="RefSeq" id="WP_188544572.1">
    <property type="nucleotide sequence ID" value="NZ_BMCU01000002.1"/>
</dbReference>
<dbReference type="InterPro" id="IPR042099">
    <property type="entry name" value="ANL_N_sf"/>
</dbReference>
<evidence type="ECO:0000256" key="2">
    <source>
        <dbReference type="ARBA" id="ARBA00022598"/>
    </source>
</evidence>
<evidence type="ECO:0000256" key="4">
    <source>
        <dbReference type="ARBA" id="ARBA00023098"/>
    </source>
</evidence>
<dbReference type="Proteomes" id="UP000654257">
    <property type="component" value="Unassembled WGS sequence"/>
</dbReference>
<dbReference type="Pfam" id="PF00501">
    <property type="entry name" value="AMP-binding"/>
    <property type="match status" value="1"/>
</dbReference>
<evidence type="ECO:0000256" key="5">
    <source>
        <dbReference type="ARBA" id="ARBA00032875"/>
    </source>
</evidence>
<dbReference type="CDD" id="cd05907">
    <property type="entry name" value="VL_LC_FACS_like"/>
    <property type="match status" value="1"/>
</dbReference>
<organism evidence="7 8">
    <name type="scientific">Rhodococcoides trifolii</name>
    <dbReference type="NCBI Taxonomy" id="908250"/>
    <lineage>
        <taxon>Bacteria</taxon>
        <taxon>Bacillati</taxon>
        <taxon>Actinomycetota</taxon>
        <taxon>Actinomycetes</taxon>
        <taxon>Mycobacteriales</taxon>
        <taxon>Nocardiaceae</taxon>
        <taxon>Rhodococcoides</taxon>
    </lineage>
</organism>
<dbReference type="EMBL" id="BMCU01000002">
    <property type="protein sequence ID" value="GGG05265.1"/>
    <property type="molecule type" value="Genomic_DNA"/>
</dbReference>
<proteinExistence type="inferred from homology"/>
<sequence length="602" mass="63988">MREFSVPAPFDIGDDESVVDTVYSHESTRPDVIVFRRKSDSGWDDVRAADFAAQVRAVAKGLVAAGVKQGDRIALMSATRYEWALIDYAIWSAGAVTVPIYETSSAGQVQWILEDSGAVGAVVESVAHSNILADILPELPGVKHVYQIDTSTEKIGAVDVLTESGSAVADSEIASRVAGLKASDLATFVYTSGTTGRPKGCLLTHSNLIAESRGIRATSFGEVLTEGRRTLMFLPMAHVLARAVSIASFDAGATLAHTGDIPNLVQSFGSFGPDFILSVPRVFEKVYNTARQNAHSDGKGKIFDTAADTAVAWSEAQDTGGPSIVLKAKHTVFDKLVYSKLRTALGGRCELAISGGAPLGDRLAHFYRGIGVTIYEGYGLTETTAAAAVNTRSEQRIGTVGKPLPGNAVRIADDGEILLSGGVVFGGYWHNDEATADSLTDGWFHTGDLGAVDEDGYISITGRKKELIVTAGGKNVAPAALEDQLRASPLISQAMVVGDQKPFIGALITIDTDAFPGWKKRNGKDESATVADLTDDPDLIAEIDSAVADANKSVSHAESIKKYRILPVDFTEETGELTPTMKLKRNVVKETYGDDIEAIYAK</sequence>
<accession>A0A917D075</accession>
<comment type="similarity">
    <text evidence="1">Belongs to the ATP-dependent AMP-binding enzyme family.</text>
</comment>
<reference evidence="7" key="2">
    <citation type="submission" date="2020-09" db="EMBL/GenBank/DDBJ databases">
        <authorList>
            <person name="Sun Q."/>
            <person name="Sedlacek I."/>
        </authorList>
    </citation>
    <scope>NUCLEOTIDE SEQUENCE</scope>
    <source>
        <strain evidence="7">CCM 7905</strain>
    </source>
</reference>
<name>A0A917D075_9NOCA</name>
<dbReference type="GO" id="GO:0004467">
    <property type="term" value="F:long-chain fatty acid-CoA ligase activity"/>
    <property type="evidence" value="ECO:0007669"/>
    <property type="project" value="TreeGrafter"/>
</dbReference>
<evidence type="ECO:0000256" key="1">
    <source>
        <dbReference type="ARBA" id="ARBA00006432"/>
    </source>
</evidence>
<dbReference type="PROSITE" id="PS00455">
    <property type="entry name" value="AMP_BINDING"/>
    <property type="match status" value="1"/>
</dbReference>
<dbReference type="Gene3D" id="3.40.50.12780">
    <property type="entry name" value="N-terminal domain of ligase-like"/>
    <property type="match status" value="1"/>
</dbReference>
<evidence type="ECO:0000259" key="6">
    <source>
        <dbReference type="Pfam" id="PF00501"/>
    </source>
</evidence>
<dbReference type="AlphaFoldDB" id="A0A917D075"/>
<reference evidence="7" key="1">
    <citation type="journal article" date="2014" name="Int. J. Syst. Evol. Microbiol.">
        <title>Complete genome sequence of Corynebacterium casei LMG S-19264T (=DSM 44701T), isolated from a smear-ripened cheese.</title>
        <authorList>
            <consortium name="US DOE Joint Genome Institute (JGI-PGF)"/>
            <person name="Walter F."/>
            <person name="Albersmeier A."/>
            <person name="Kalinowski J."/>
            <person name="Ruckert C."/>
        </authorList>
    </citation>
    <scope>NUCLEOTIDE SEQUENCE</scope>
    <source>
        <strain evidence="7">CCM 7905</strain>
    </source>
</reference>
<keyword evidence="3" id="KW-0276">Fatty acid metabolism</keyword>
<keyword evidence="2 7" id="KW-0436">Ligase</keyword>
<dbReference type="SUPFAM" id="SSF56801">
    <property type="entry name" value="Acetyl-CoA synthetase-like"/>
    <property type="match status" value="1"/>
</dbReference>
<protein>
    <recommendedName>
        <fullName evidence="5">Acyl-CoA synthetase</fullName>
    </recommendedName>
</protein>
<dbReference type="GO" id="GO:0016020">
    <property type="term" value="C:membrane"/>
    <property type="evidence" value="ECO:0007669"/>
    <property type="project" value="TreeGrafter"/>
</dbReference>
<evidence type="ECO:0000313" key="8">
    <source>
        <dbReference type="Proteomes" id="UP000654257"/>
    </source>
</evidence>
<evidence type="ECO:0000256" key="3">
    <source>
        <dbReference type="ARBA" id="ARBA00022832"/>
    </source>
</evidence>
<dbReference type="InterPro" id="IPR020845">
    <property type="entry name" value="AMP-binding_CS"/>
</dbReference>
<dbReference type="PANTHER" id="PTHR43272:SF32">
    <property type="entry name" value="AMP-DEPENDENT SYNTHETASE_LIGASE DOMAIN-CONTAINING PROTEIN"/>
    <property type="match status" value="1"/>
</dbReference>
<keyword evidence="8" id="KW-1185">Reference proteome</keyword>
<keyword evidence="4" id="KW-0443">Lipid metabolism</keyword>
<dbReference type="InterPro" id="IPR000873">
    <property type="entry name" value="AMP-dep_synth/lig_dom"/>
</dbReference>
<feature type="domain" description="AMP-dependent synthetase/ligase" evidence="6">
    <location>
        <begin position="41"/>
        <end position="429"/>
    </location>
</feature>
<gene>
    <name evidence="7" type="ORF">GCM10007304_19170</name>
</gene>